<comment type="caution">
    <text evidence="2">The sequence shown here is derived from an EMBL/GenBank/DDBJ whole genome shotgun (WGS) entry which is preliminary data.</text>
</comment>
<keyword evidence="1" id="KW-1133">Transmembrane helix</keyword>
<reference evidence="2 3" key="1">
    <citation type="journal article" date="2015" name="Nature">
        <title>rRNA introns, odd ribosomes, and small enigmatic genomes across a large radiation of phyla.</title>
        <authorList>
            <person name="Brown C.T."/>
            <person name="Hug L.A."/>
            <person name="Thomas B.C."/>
            <person name="Sharon I."/>
            <person name="Castelle C.J."/>
            <person name="Singh A."/>
            <person name="Wilkins M.J."/>
            <person name="Williams K.H."/>
            <person name="Banfield J.F."/>
        </authorList>
    </citation>
    <scope>NUCLEOTIDE SEQUENCE [LARGE SCALE GENOMIC DNA]</scope>
</reference>
<sequence length="287" mass="33752">MSRVRVPADPPWPRRPWPRRLAVRTSGFHPEYRGFESRRGHKMQRITKTNLVDGSFVFSEELIEDVSSYIRKRMPKSEVKIVSTQKDRMKVNLDSIKDFLKEPNIGRDEIVEVEIKYESGRWSEQGYKSITIFLGGFRSGYGYAIDVMASDVKDRDFITNMSQEIEKKFSGVKSQFGTLLSKFWTEYLLFPFFGMGISTFLLFKTKWIVPKDFVEPIIYVSLFVGWLIGFYIYKLLSRLFPKIVFYFSKRKTEYDRVVKIRNFIIIGLLVSPLLSWIGNILYSPFLK</sequence>
<keyword evidence="1" id="KW-0472">Membrane</keyword>
<feature type="transmembrane region" description="Helical" evidence="1">
    <location>
        <begin position="217"/>
        <end position="236"/>
    </location>
</feature>
<evidence type="ECO:0000313" key="2">
    <source>
        <dbReference type="EMBL" id="KKT67858.1"/>
    </source>
</evidence>
<keyword evidence="1" id="KW-0812">Transmembrane</keyword>
<dbReference type="EMBL" id="LCJA01000014">
    <property type="protein sequence ID" value="KKT67858.1"/>
    <property type="molecule type" value="Genomic_DNA"/>
</dbReference>
<organism evidence="2 3">
    <name type="scientific">Candidatus Collierbacteria bacterium GW2011_GWB1_44_35</name>
    <dbReference type="NCBI Taxonomy" id="1618383"/>
    <lineage>
        <taxon>Bacteria</taxon>
        <taxon>Candidatus Collieribacteriota</taxon>
    </lineage>
</organism>
<evidence type="ECO:0000256" key="1">
    <source>
        <dbReference type="SAM" id="Phobius"/>
    </source>
</evidence>
<proteinExistence type="predicted"/>
<name>A0A0G1J907_9BACT</name>
<feature type="transmembrane region" description="Helical" evidence="1">
    <location>
        <begin position="187"/>
        <end position="205"/>
    </location>
</feature>
<feature type="transmembrane region" description="Helical" evidence="1">
    <location>
        <begin position="257"/>
        <end position="277"/>
    </location>
</feature>
<dbReference type="Proteomes" id="UP000034604">
    <property type="component" value="Unassembled WGS sequence"/>
</dbReference>
<accession>A0A0G1J907</accession>
<evidence type="ECO:0000313" key="3">
    <source>
        <dbReference type="Proteomes" id="UP000034604"/>
    </source>
</evidence>
<dbReference type="AlphaFoldDB" id="A0A0G1J907"/>
<gene>
    <name evidence="2" type="ORF">UW62_C0014G0003</name>
</gene>
<protein>
    <submittedName>
        <fullName evidence="2">Uncharacterized protein</fullName>
    </submittedName>
</protein>